<evidence type="ECO:0000259" key="1">
    <source>
        <dbReference type="Pfam" id="PF04015"/>
    </source>
</evidence>
<feature type="domain" description="DUF362" evidence="1">
    <location>
        <begin position="45"/>
        <end position="252"/>
    </location>
</feature>
<name>A0A6J4IDJ4_9BACT</name>
<protein>
    <recommendedName>
        <fullName evidence="1">DUF362 domain-containing protein</fullName>
    </recommendedName>
</protein>
<dbReference type="EMBL" id="CADCTO010000236">
    <property type="protein sequence ID" value="CAA9249532.1"/>
    <property type="molecule type" value="Genomic_DNA"/>
</dbReference>
<dbReference type="Pfam" id="PF04015">
    <property type="entry name" value="DUF362"/>
    <property type="match status" value="1"/>
</dbReference>
<evidence type="ECO:0000313" key="2">
    <source>
        <dbReference type="EMBL" id="CAA9249532.1"/>
    </source>
</evidence>
<proteinExistence type="predicted"/>
<dbReference type="InterPro" id="IPR007160">
    <property type="entry name" value="DUF362"/>
</dbReference>
<dbReference type="AlphaFoldDB" id="A0A6J4IDJ4"/>
<organism evidence="2">
    <name type="scientific">uncultured Armatimonadetes bacterium</name>
    <dbReference type="NCBI Taxonomy" id="157466"/>
    <lineage>
        <taxon>Bacteria</taxon>
        <taxon>Bacillati</taxon>
        <taxon>Armatimonadota</taxon>
        <taxon>environmental samples</taxon>
    </lineage>
</organism>
<accession>A0A6J4IDJ4</accession>
<sequence length="414" mass="45897">MQEREKVCLMPCTPSAGDAEVVRRTEEAIQRLGDYGKGFRDARSIAVKINAGVHRVVLTHEKQTELTDPAVVEGTIRAIRAVTDADIVIGDASTDGDSHGLYAKLGLPERLGRYPNVRLVDFNASELTEVEVSHPGALFRRYTLPRELAEAEAFVSVAKMKAHASMGCTLCMKNLFGWMPTRVYGAPRMYLHDRLIRLPRVLSDLAQWMRPCLNVVDGIVAANKSEWGGEALCPGVLLAGTNIVATDSVGARVMDFDPCGDYPAHPFFYRRNAIKLAAEAGLGPNRADEIDVLGPPPEEVATPFEVRRHEGDTKRDEQLRRGADCVARYREQQGELADRFRGRYLALFDGEVLWDGPDMGTMQRLEKESGRDWKNAPQFVVRCLPPGEEIEQFDWYEAEAQAARALTAASEAPT</sequence>
<gene>
    <name evidence="2" type="ORF">AVDCRST_MAG63-1940</name>
</gene>
<reference evidence="2" key="1">
    <citation type="submission" date="2020-02" db="EMBL/GenBank/DDBJ databases">
        <authorList>
            <person name="Meier V. D."/>
        </authorList>
    </citation>
    <scope>NUCLEOTIDE SEQUENCE</scope>
    <source>
        <strain evidence="2">AVDCRST_MAG63</strain>
    </source>
</reference>